<organism evidence="8 9">
    <name type="scientific">Candidatus Enterococcus moelleringii</name>
    <dbReference type="NCBI Taxonomy" id="2815325"/>
    <lineage>
        <taxon>Bacteria</taxon>
        <taxon>Bacillati</taxon>
        <taxon>Bacillota</taxon>
        <taxon>Bacilli</taxon>
        <taxon>Lactobacillales</taxon>
        <taxon>Enterococcaceae</taxon>
        <taxon>Enterococcus</taxon>
    </lineage>
</organism>
<dbReference type="InterPro" id="IPR019757">
    <property type="entry name" value="Pept_S26A_signal_pept_1_Lys-AS"/>
</dbReference>
<dbReference type="CDD" id="cd06530">
    <property type="entry name" value="S26_SPase_I"/>
    <property type="match status" value="1"/>
</dbReference>
<dbReference type="SUPFAM" id="SSF51306">
    <property type="entry name" value="LexA/Signal peptidase"/>
    <property type="match status" value="1"/>
</dbReference>
<accession>A0ABS3L5V2</accession>
<gene>
    <name evidence="8" type="primary">lepB</name>
    <name evidence="8" type="ORF">JZO70_02360</name>
</gene>
<dbReference type="EC" id="3.4.21.89" evidence="4 6"/>
<dbReference type="PROSITE" id="PS00761">
    <property type="entry name" value="SPASE_I_3"/>
    <property type="match status" value="1"/>
</dbReference>
<evidence type="ECO:0000313" key="9">
    <source>
        <dbReference type="Proteomes" id="UP000664601"/>
    </source>
</evidence>
<keyword evidence="6" id="KW-0472">Membrane</keyword>
<evidence type="ECO:0000256" key="2">
    <source>
        <dbReference type="ARBA" id="ARBA00004401"/>
    </source>
</evidence>
<keyword evidence="5 6" id="KW-0378">Hydrolase</keyword>
<dbReference type="PANTHER" id="PTHR43390:SF1">
    <property type="entry name" value="CHLOROPLAST PROCESSING PEPTIDASE"/>
    <property type="match status" value="1"/>
</dbReference>
<protein>
    <recommendedName>
        <fullName evidence="4 6">Signal peptidase I</fullName>
        <ecNumber evidence="4 6">3.4.21.89</ecNumber>
    </recommendedName>
</protein>
<evidence type="ECO:0000313" key="8">
    <source>
        <dbReference type="EMBL" id="MBO1304988.1"/>
    </source>
</evidence>
<keyword evidence="6" id="KW-0645">Protease</keyword>
<dbReference type="InterPro" id="IPR019533">
    <property type="entry name" value="Peptidase_S26"/>
</dbReference>
<dbReference type="Gene3D" id="2.10.109.10">
    <property type="entry name" value="Umud Fragment, subunit A"/>
    <property type="match status" value="1"/>
</dbReference>
<dbReference type="NCBIfam" id="TIGR02227">
    <property type="entry name" value="sigpep_I_bact"/>
    <property type="match status" value="1"/>
</dbReference>
<evidence type="ECO:0000256" key="4">
    <source>
        <dbReference type="ARBA" id="ARBA00013208"/>
    </source>
</evidence>
<dbReference type="Proteomes" id="UP000664601">
    <property type="component" value="Unassembled WGS sequence"/>
</dbReference>
<dbReference type="Pfam" id="PF10502">
    <property type="entry name" value="Peptidase_S26"/>
    <property type="match status" value="1"/>
</dbReference>
<dbReference type="GO" id="GO:0009003">
    <property type="term" value="F:signal peptidase activity"/>
    <property type="evidence" value="ECO:0007669"/>
    <property type="project" value="UniProtKB-EC"/>
</dbReference>
<name>A0ABS3L5V2_9ENTE</name>
<keyword evidence="6" id="KW-1133">Transmembrane helix</keyword>
<dbReference type="PROSITE" id="PS00760">
    <property type="entry name" value="SPASE_I_2"/>
    <property type="match status" value="1"/>
</dbReference>
<feature type="domain" description="Peptidase S26" evidence="7">
    <location>
        <begin position="13"/>
        <end position="166"/>
    </location>
</feature>
<evidence type="ECO:0000259" key="7">
    <source>
        <dbReference type="Pfam" id="PF10502"/>
    </source>
</evidence>
<reference evidence="8 9" key="1">
    <citation type="submission" date="2021-03" db="EMBL/GenBank/DDBJ databases">
        <title>Enterococcal diversity collection.</title>
        <authorList>
            <person name="Gilmore M.S."/>
            <person name="Schwartzman J."/>
            <person name="Van Tyne D."/>
            <person name="Martin M."/>
            <person name="Earl A.M."/>
            <person name="Manson A.L."/>
            <person name="Straub T."/>
            <person name="Salamzade R."/>
            <person name="Saavedra J."/>
            <person name="Lebreton F."/>
            <person name="Prichula J."/>
            <person name="Schaufler K."/>
            <person name="Gaca A."/>
            <person name="Sgardioli B."/>
            <person name="Wagenaar J."/>
            <person name="Strong T."/>
        </authorList>
    </citation>
    <scope>NUCLEOTIDE SEQUENCE [LARGE SCALE GENOMIC DNA]</scope>
    <source>
        <strain evidence="8 9">669A</strain>
    </source>
</reference>
<comment type="catalytic activity">
    <reaction evidence="1 6">
        <text>Cleavage of hydrophobic, N-terminal signal or leader sequences from secreted and periplasmic proteins.</text>
        <dbReference type="EC" id="3.4.21.89"/>
    </reaction>
</comment>
<dbReference type="InterPro" id="IPR000223">
    <property type="entry name" value="Pept_S26A_signal_pept_1"/>
</dbReference>
<dbReference type="RefSeq" id="WP_207671934.1">
    <property type="nucleotide sequence ID" value="NZ_JAFREM010000004.1"/>
</dbReference>
<feature type="transmembrane region" description="Helical" evidence="6">
    <location>
        <begin position="6"/>
        <end position="25"/>
    </location>
</feature>
<dbReference type="InterPro" id="IPR036286">
    <property type="entry name" value="LexA/Signal_pep-like_sf"/>
</dbReference>
<comment type="subcellular location">
    <subcellularLocation>
        <location evidence="2">Cell membrane</location>
        <topology evidence="2">Single-pass type II membrane protein</topology>
    </subcellularLocation>
    <subcellularLocation>
        <location evidence="6">Membrane</location>
        <topology evidence="6">Single-pass type II membrane protein</topology>
    </subcellularLocation>
</comment>
<evidence type="ECO:0000256" key="1">
    <source>
        <dbReference type="ARBA" id="ARBA00000677"/>
    </source>
</evidence>
<proteinExistence type="inferred from homology"/>
<comment type="similarity">
    <text evidence="3 6">Belongs to the peptidase S26 family.</text>
</comment>
<evidence type="ECO:0000256" key="6">
    <source>
        <dbReference type="RuleBase" id="RU362042"/>
    </source>
</evidence>
<dbReference type="InterPro" id="IPR019758">
    <property type="entry name" value="Pept_S26A_signal_pept_1_CS"/>
</dbReference>
<dbReference type="EMBL" id="JAFREM010000004">
    <property type="protein sequence ID" value="MBO1304988.1"/>
    <property type="molecule type" value="Genomic_DNA"/>
</dbReference>
<keyword evidence="6" id="KW-0812">Transmembrane</keyword>
<comment type="caution">
    <text evidence="8">The sequence shown here is derived from an EMBL/GenBank/DDBJ whole genome shotgun (WGS) entry which is preliminary data.</text>
</comment>
<evidence type="ECO:0000256" key="5">
    <source>
        <dbReference type="ARBA" id="ARBA00022801"/>
    </source>
</evidence>
<sequence>MKKKSWITFADIAFFVGALAVVLLARHFIFTPIEVVGASMNPNLEDSERLFGLKVGEINRLDIVSFHAPDDKDRDYIKRVIGLPGEEILYEEDQLYINGEEIAEPYLDEFKAEMPDGLQLTDDFRYTVPEGTYFVMGDNRQNSKDSRMLGPIDQEEIFANAKLKFWPLNKIGTLD</sequence>
<dbReference type="PRINTS" id="PR00727">
    <property type="entry name" value="LEADERPTASE"/>
</dbReference>
<keyword evidence="9" id="KW-1185">Reference proteome</keyword>
<dbReference type="PANTHER" id="PTHR43390">
    <property type="entry name" value="SIGNAL PEPTIDASE I"/>
    <property type="match status" value="1"/>
</dbReference>
<evidence type="ECO:0000256" key="3">
    <source>
        <dbReference type="ARBA" id="ARBA00009370"/>
    </source>
</evidence>